<accession>A0ABR4J3Z1</accession>
<comment type="caution">
    <text evidence="2">The sequence shown here is derived from an EMBL/GenBank/DDBJ whole genome shotgun (WGS) entry which is preliminary data.</text>
</comment>
<feature type="transmembrane region" description="Helical" evidence="1">
    <location>
        <begin position="26"/>
        <end position="50"/>
    </location>
</feature>
<keyword evidence="1" id="KW-0812">Transmembrane</keyword>
<keyword evidence="3" id="KW-1185">Reference proteome</keyword>
<organism evidence="2 3">
    <name type="scientific">Aspergillus cavernicola</name>
    <dbReference type="NCBI Taxonomy" id="176166"/>
    <lineage>
        <taxon>Eukaryota</taxon>
        <taxon>Fungi</taxon>
        <taxon>Dikarya</taxon>
        <taxon>Ascomycota</taxon>
        <taxon>Pezizomycotina</taxon>
        <taxon>Eurotiomycetes</taxon>
        <taxon>Eurotiomycetidae</taxon>
        <taxon>Eurotiales</taxon>
        <taxon>Aspergillaceae</taxon>
        <taxon>Aspergillus</taxon>
        <taxon>Aspergillus subgen. Nidulantes</taxon>
    </lineage>
</organism>
<keyword evidence="1" id="KW-0472">Membrane</keyword>
<evidence type="ECO:0000313" key="2">
    <source>
        <dbReference type="EMBL" id="KAL2834527.1"/>
    </source>
</evidence>
<evidence type="ECO:0000256" key="1">
    <source>
        <dbReference type="SAM" id="Phobius"/>
    </source>
</evidence>
<protein>
    <submittedName>
        <fullName evidence="2">Uncharacterized protein</fullName>
    </submittedName>
</protein>
<feature type="transmembrane region" description="Helical" evidence="1">
    <location>
        <begin position="62"/>
        <end position="83"/>
    </location>
</feature>
<reference evidence="2 3" key="1">
    <citation type="submission" date="2024-07" db="EMBL/GenBank/DDBJ databases">
        <title>Section-level genome sequencing and comparative genomics of Aspergillus sections Usti and Cavernicolus.</title>
        <authorList>
            <consortium name="Lawrence Berkeley National Laboratory"/>
            <person name="Nybo J.L."/>
            <person name="Vesth T.C."/>
            <person name="Theobald S."/>
            <person name="Frisvad J.C."/>
            <person name="Larsen T.O."/>
            <person name="Kjaerboelling I."/>
            <person name="Rothschild-Mancinelli K."/>
            <person name="Lyhne E.K."/>
            <person name="Kogle M.E."/>
            <person name="Barry K."/>
            <person name="Clum A."/>
            <person name="Na H."/>
            <person name="Ledsgaard L."/>
            <person name="Lin J."/>
            <person name="Lipzen A."/>
            <person name="Kuo A."/>
            <person name="Riley R."/>
            <person name="Mondo S."/>
            <person name="LaButti K."/>
            <person name="Haridas S."/>
            <person name="Pangalinan J."/>
            <person name="Salamov A.A."/>
            <person name="Simmons B.A."/>
            <person name="Magnuson J.K."/>
            <person name="Chen J."/>
            <person name="Drula E."/>
            <person name="Henrissat B."/>
            <person name="Wiebenga A."/>
            <person name="Lubbers R.J."/>
            <person name="Gomes A.C."/>
            <person name="Makela M.R."/>
            <person name="Stajich J."/>
            <person name="Grigoriev I.V."/>
            <person name="Mortensen U.H."/>
            <person name="De vries R.P."/>
            <person name="Baker S.E."/>
            <person name="Andersen M.R."/>
        </authorList>
    </citation>
    <scope>NUCLEOTIDE SEQUENCE [LARGE SCALE GENOMIC DNA]</scope>
    <source>
        <strain evidence="2 3">CBS 600.67</strain>
    </source>
</reference>
<evidence type="ECO:0000313" key="3">
    <source>
        <dbReference type="Proteomes" id="UP001610335"/>
    </source>
</evidence>
<dbReference type="EMBL" id="JBFXLS010000002">
    <property type="protein sequence ID" value="KAL2834527.1"/>
    <property type="molecule type" value="Genomic_DNA"/>
</dbReference>
<keyword evidence="1" id="KW-1133">Transmembrane helix</keyword>
<proteinExistence type="predicted"/>
<name>A0ABR4J3Z1_9EURO</name>
<gene>
    <name evidence="2" type="ORF">BDW59DRAFT_48768</name>
</gene>
<sequence length="91" mass="9882">MPCPNPVPGPNSESSGRQLPDVIPSLLLLLLLFTAPITSAPLFCFPSIYFFSLEEPCLSRDLFFVAIFATALTRDAASTMILLPKTEPVIV</sequence>
<dbReference type="Proteomes" id="UP001610335">
    <property type="component" value="Unassembled WGS sequence"/>
</dbReference>